<dbReference type="Proteomes" id="UP000199236">
    <property type="component" value="Unassembled WGS sequence"/>
</dbReference>
<name>A0A1I5K7F2_9HYPH</name>
<dbReference type="EMBL" id="FOVR01000013">
    <property type="protein sequence ID" value="SFO80653.1"/>
    <property type="molecule type" value="Genomic_DNA"/>
</dbReference>
<dbReference type="OrthoDB" id="9798569at2"/>
<dbReference type="InterPro" id="IPR019285">
    <property type="entry name" value="DUF2336"/>
</dbReference>
<evidence type="ECO:0000313" key="2">
    <source>
        <dbReference type="Proteomes" id="UP000199236"/>
    </source>
</evidence>
<sequence length="384" mass="41701">MIVEKFLSWIETAPVDRRAEATSALARAYLYSPLDEAEKAAAETALTILLDDPAPIVREALAQALKQSPYAPRPVILSLAQDIDAVAVPVIVSSPVLLDSELVDMVADRGLLIQCAVASRPSVSPALCAAMAEVADSQACCIMLENPGAQIAVFSLRRLAERFGQMPSVRNMLLSLDGLPIDIRQMLIVQLGDALQQLSLVQSFVSSERRTSLVKDACDKATVDLASCCAHGDELEALVEHLRLSGQLTADLLIRSLCMGNVSMFVKALVSLTDLSEKRVQACVADPSEALVQTLCKKAGISERVAPVILSALVVYRELVSTIEGDMPRSRFGRMMVERILSDYNDFAEDELDDLLALLRRFATQIARDDARSLSMRMKQVTAA</sequence>
<dbReference type="Pfam" id="PF10098">
    <property type="entry name" value="DUF2336"/>
    <property type="match status" value="1"/>
</dbReference>
<protein>
    <submittedName>
        <fullName evidence="1">Uncharacterized conserved protein, DUF2336 family</fullName>
    </submittedName>
</protein>
<dbReference type="AlphaFoldDB" id="A0A1I5K7F2"/>
<gene>
    <name evidence="1" type="ORF">SAMN04488056_11353</name>
</gene>
<organism evidence="1 2">
    <name type="scientific">Cohaesibacter marisflavi</name>
    <dbReference type="NCBI Taxonomy" id="655353"/>
    <lineage>
        <taxon>Bacteria</taxon>
        <taxon>Pseudomonadati</taxon>
        <taxon>Pseudomonadota</taxon>
        <taxon>Alphaproteobacteria</taxon>
        <taxon>Hyphomicrobiales</taxon>
        <taxon>Cohaesibacteraceae</taxon>
    </lineage>
</organism>
<dbReference type="STRING" id="655353.SAMN04488056_11353"/>
<proteinExistence type="predicted"/>
<keyword evidence="2" id="KW-1185">Reference proteome</keyword>
<dbReference type="PIRSF" id="PIRSF035865">
    <property type="entry name" value="UCP035865"/>
    <property type="match status" value="1"/>
</dbReference>
<accession>A0A1I5K7F2</accession>
<evidence type="ECO:0000313" key="1">
    <source>
        <dbReference type="EMBL" id="SFO80653.1"/>
    </source>
</evidence>
<dbReference type="InterPro" id="IPR014598">
    <property type="entry name" value="UCP035865"/>
</dbReference>
<reference evidence="1 2" key="1">
    <citation type="submission" date="2016-10" db="EMBL/GenBank/DDBJ databases">
        <authorList>
            <person name="de Groot N.N."/>
        </authorList>
    </citation>
    <scope>NUCLEOTIDE SEQUENCE [LARGE SCALE GENOMIC DNA]</scope>
    <source>
        <strain evidence="1 2">CGMCC 1.9157</strain>
    </source>
</reference>
<dbReference type="RefSeq" id="WP_090074915.1">
    <property type="nucleotide sequence ID" value="NZ_FOVR01000013.1"/>
</dbReference>